<dbReference type="FunFam" id="1.10.150.20:FF:000014">
    <property type="entry name" value="Polymerase (DNA directed), eta"/>
    <property type="match status" value="1"/>
</dbReference>
<reference evidence="13 14" key="1">
    <citation type="journal article" date="2018" name="Nat. Ecol. Evol.">
        <title>Pezizomycetes genomes reveal the molecular basis of ectomycorrhizal truffle lifestyle.</title>
        <authorList>
            <person name="Murat C."/>
            <person name="Payen T."/>
            <person name="Noel B."/>
            <person name="Kuo A."/>
            <person name="Morin E."/>
            <person name="Chen J."/>
            <person name="Kohler A."/>
            <person name="Krizsan K."/>
            <person name="Balestrini R."/>
            <person name="Da Silva C."/>
            <person name="Montanini B."/>
            <person name="Hainaut M."/>
            <person name="Levati E."/>
            <person name="Barry K.W."/>
            <person name="Belfiori B."/>
            <person name="Cichocki N."/>
            <person name="Clum A."/>
            <person name="Dockter R.B."/>
            <person name="Fauchery L."/>
            <person name="Guy J."/>
            <person name="Iotti M."/>
            <person name="Le Tacon F."/>
            <person name="Lindquist E.A."/>
            <person name="Lipzen A."/>
            <person name="Malagnac F."/>
            <person name="Mello A."/>
            <person name="Molinier V."/>
            <person name="Miyauchi S."/>
            <person name="Poulain J."/>
            <person name="Riccioni C."/>
            <person name="Rubini A."/>
            <person name="Sitrit Y."/>
            <person name="Splivallo R."/>
            <person name="Traeger S."/>
            <person name="Wang M."/>
            <person name="Zifcakova L."/>
            <person name="Wipf D."/>
            <person name="Zambonelli A."/>
            <person name="Paolocci F."/>
            <person name="Nowrousian M."/>
            <person name="Ottonello S."/>
            <person name="Baldrian P."/>
            <person name="Spatafora J.W."/>
            <person name="Henrissat B."/>
            <person name="Nagy L.G."/>
            <person name="Aury J.M."/>
            <person name="Wincker P."/>
            <person name="Grigoriev I.V."/>
            <person name="Bonfante P."/>
            <person name="Martin F.M."/>
        </authorList>
    </citation>
    <scope>NUCLEOTIDE SEQUENCE [LARGE SCALE GENOMIC DNA]</scope>
    <source>
        <strain evidence="13 14">ATCC MYA-4762</strain>
    </source>
</reference>
<feature type="compositionally biased region" description="Basic and acidic residues" evidence="10">
    <location>
        <begin position="204"/>
        <end position="223"/>
    </location>
</feature>
<dbReference type="InterPro" id="IPR017961">
    <property type="entry name" value="DNA_pol_Y-fam_little_finger"/>
</dbReference>
<dbReference type="Proteomes" id="UP000267821">
    <property type="component" value="Unassembled WGS sequence"/>
</dbReference>
<proteinExistence type="predicted"/>
<dbReference type="GO" id="GO:0005657">
    <property type="term" value="C:replication fork"/>
    <property type="evidence" value="ECO:0007669"/>
    <property type="project" value="TreeGrafter"/>
</dbReference>
<dbReference type="GO" id="GO:0003887">
    <property type="term" value="F:DNA-directed DNA polymerase activity"/>
    <property type="evidence" value="ECO:0007669"/>
    <property type="project" value="TreeGrafter"/>
</dbReference>
<dbReference type="OrthoDB" id="5723at2759"/>
<evidence type="ECO:0000256" key="5">
    <source>
        <dbReference type="ARBA" id="ARBA00022771"/>
    </source>
</evidence>
<dbReference type="GO" id="GO:0009314">
    <property type="term" value="P:response to radiation"/>
    <property type="evidence" value="ECO:0007669"/>
    <property type="project" value="TreeGrafter"/>
</dbReference>
<dbReference type="InParanoid" id="A0A3N4LT06"/>
<keyword evidence="5" id="KW-0863">Zinc-finger</keyword>
<dbReference type="PANTHER" id="PTHR45873">
    <property type="entry name" value="DNA POLYMERASE ETA"/>
    <property type="match status" value="1"/>
</dbReference>
<feature type="compositionally biased region" description="Polar residues" evidence="10">
    <location>
        <begin position="567"/>
        <end position="577"/>
    </location>
</feature>
<evidence type="ECO:0000256" key="2">
    <source>
        <dbReference type="ARBA" id="ARBA00022679"/>
    </source>
</evidence>
<protein>
    <recommendedName>
        <fullName evidence="9">DNA polymerase eta</fullName>
    </recommendedName>
</protein>
<feature type="domain" description="UBZ3-type" evidence="12">
    <location>
        <begin position="625"/>
        <end position="659"/>
    </location>
</feature>
<dbReference type="Pfam" id="PF11799">
    <property type="entry name" value="IMS_C"/>
    <property type="match status" value="1"/>
</dbReference>
<feature type="region of interest" description="Disordered" evidence="10">
    <location>
        <begin position="494"/>
        <end position="547"/>
    </location>
</feature>
<evidence type="ECO:0000256" key="10">
    <source>
        <dbReference type="SAM" id="MobiDB-lite"/>
    </source>
</evidence>
<keyword evidence="3" id="KW-0479">Metal-binding</keyword>
<dbReference type="InterPro" id="IPR043128">
    <property type="entry name" value="Rev_trsase/Diguanyl_cyclase"/>
</dbReference>
<feature type="region of interest" description="Disordered" evidence="10">
    <location>
        <begin position="561"/>
        <end position="635"/>
    </location>
</feature>
<feature type="compositionally biased region" description="Acidic residues" evidence="10">
    <location>
        <begin position="529"/>
        <end position="538"/>
    </location>
</feature>
<dbReference type="SUPFAM" id="SSF100879">
    <property type="entry name" value="Lesion bypass DNA polymerase (Y-family), little finger domain"/>
    <property type="match status" value="1"/>
</dbReference>
<dbReference type="InterPro" id="IPR036775">
    <property type="entry name" value="DNA_pol_Y-fam_lit_finger_sf"/>
</dbReference>
<comment type="subcellular location">
    <subcellularLocation>
        <location evidence="1">Nucleus</location>
    </subcellularLocation>
</comment>
<keyword evidence="4" id="KW-0227">DNA damage</keyword>
<gene>
    <name evidence="13" type="ORF">L211DRAFT_849085</name>
</gene>
<dbReference type="Gene3D" id="3.30.1490.100">
    <property type="entry name" value="DNA polymerase, Y-family, little finger domain"/>
    <property type="match status" value="1"/>
</dbReference>
<evidence type="ECO:0000259" key="11">
    <source>
        <dbReference type="PROSITE" id="PS50173"/>
    </source>
</evidence>
<keyword evidence="8" id="KW-0539">Nucleus</keyword>
<evidence type="ECO:0000313" key="13">
    <source>
        <dbReference type="EMBL" id="RPB24362.1"/>
    </source>
</evidence>
<evidence type="ECO:0000256" key="4">
    <source>
        <dbReference type="ARBA" id="ARBA00022763"/>
    </source>
</evidence>
<evidence type="ECO:0000256" key="8">
    <source>
        <dbReference type="ARBA" id="ARBA00023242"/>
    </source>
</evidence>
<feature type="compositionally biased region" description="Pro residues" evidence="10">
    <location>
        <begin position="580"/>
        <end position="593"/>
    </location>
</feature>
<evidence type="ECO:0000313" key="14">
    <source>
        <dbReference type="Proteomes" id="UP000267821"/>
    </source>
</evidence>
<dbReference type="GO" id="GO:0003684">
    <property type="term" value="F:damaged DNA binding"/>
    <property type="evidence" value="ECO:0007669"/>
    <property type="project" value="InterPro"/>
</dbReference>
<keyword evidence="6" id="KW-0862">Zinc</keyword>
<evidence type="ECO:0000259" key="12">
    <source>
        <dbReference type="PROSITE" id="PS51907"/>
    </source>
</evidence>
<dbReference type="GO" id="GO:0042276">
    <property type="term" value="P:error-prone translesion synthesis"/>
    <property type="evidence" value="ECO:0007669"/>
    <property type="project" value="TreeGrafter"/>
</dbReference>
<evidence type="ECO:0000256" key="9">
    <source>
        <dbReference type="ARBA" id="ARBA00044975"/>
    </source>
</evidence>
<organism evidence="13 14">
    <name type="scientific">Terfezia boudieri ATCC MYA-4762</name>
    <dbReference type="NCBI Taxonomy" id="1051890"/>
    <lineage>
        <taxon>Eukaryota</taxon>
        <taxon>Fungi</taxon>
        <taxon>Dikarya</taxon>
        <taxon>Ascomycota</taxon>
        <taxon>Pezizomycotina</taxon>
        <taxon>Pezizomycetes</taxon>
        <taxon>Pezizales</taxon>
        <taxon>Pezizaceae</taxon>
        <taxon>Terfezia</taxon>
    </lineage>
</organism>
<dbReference type="EMBL" id="ML121542">
    <property type="protein sequence ID" value="RPB24362.1"/>
    <property type="molecule type" value="Genomic_DNA"/>
</dbReference>
<feature type="compositionally biased region" description="Gly residues" evidence="10">
    <location>
        <begin position="686"/>
        <end position="697"/>
    </location>
</feature>
<dbReference type="InterPro" id="IPR052230">
    <property type="entry name" value="DNA_polymerase_eta"/>
</dbReference>
<dbReference type="Gene3D" id="1.10.150.20">
    <property type="entry name" value="5' to 3' exonuclease, C-terminal subdomain"/>
    <property type="match status" value="1"/>
</dbReference>
<keyword evidence="2" id="KW-0808">Transferase</keyword>
<dbReference type="InterPro" id="IPR043502">
    <property type="entry name" value="DNA/RNA_pol_sf"/>
</dbReference>
<keyword evidence="14" id="KW-1185">Reference proteome</keyword>
<name>A0A3N4LT06_9PEZI</name>
<evidence type="ECO:0000256" key="3">
    <source>
        <dbReference type="ARBA" id="ARBA00022723"/>
    </source>
</evidence>
<accession>A0A3N4LT06</accession>
<feature type="region of interest" description="Disordered" evidence="10">
    <location>
        <begin position="176"/>
        <end position="226"/>
    </location>
</feature>
<dbReference type="InterPro" id="IPR041298">
    <property type="entry name" value="UBZ3"/>
</dbReference>
<evidence type="ECO:0000256" key="6">
    <source>
        <dbReference type="ARBA" id="ARBA00022833"/>
    </source>
</evidence>
<dbReference type="Gene3D" id="3.30.70.270">
    <property type="match status" value="1"/>
</dbReference>
<dbReference type="FunCoup" id="A0A3N4LT06">
    <property type="interactions" value="603"/>
</dbReference>
<dbReference type="GO" id="GO:0035861">
    <property type="term" value="C:site of double-strand break"/>
    <property type="evidence" value="ECO:0007669"/>
    <property type="project" value="TreeGrafter"/>
</dbReference>
<dbReference type="SUPFAM" id="SSF56672">
    <property type="entry name" value="DNA/RNA polymerases"/>
    <property type="match status" value="1"/>
</dbReference>
<feature type="domain" description="UmuC" evidence="11">
    <location>
        <begin position="1"/>
        <end position="307"/>
    </location>
</feature>
<dbReference type="Pfam" id="PF00817">
    <property type="entry name" value="IMS"/>
    <property type="match status" value="1"/>
</dbReference>
<dbReference type="PANTHER" id="PTHR45873:SF1">
    <property type="entry name" value="DNA POLYMERASE ETA"/>
    <property type="match status" value="1"/>
</dbReference>
<dbReference type="Gene3D" id="3.40.1170.60">
    <property type="match status" value="1"/>
</dbReference>
<dbReference type="AlphaFoldDB" id="A0A3N4LT06"/>
<dbReference type="Pfam" id="PF21704">
    <property type="entry name" value="POLH-Rev1_HhH"/>
    <property type="match status" value="1"/>
</dbReference>
<dbReference type="PIRSF" id="PIRSF036603">
    <property type="entry name" value="DPol_eta"/>
    <property type="match status" value="1"/>
</dbReference>
<feature type="compositionally biased region" description="Basic and acidic residues" evidence="10">
    <location>
        <begin position="494"/>
        <end position="507"/>
    </location>
</feature>
<dbReference type="GO" id="GO:0006281">
    <property type="term" value="P:DNA repair"/>
    <property type="evidence" value="ECO:0007669"/>
    <property type="project" value="UniProtKB-KW"/>
</dbReference>
<dbReference type="PROSITE" id="PS50173">
    <property type="entry name" value="UMUC"/>
    <property type="match status" value="1"/>
</dbReference>
<keyword evidence="7" id="KW-0234">DNA repair</keyword>
<dbReference type="InterPro" id="IPR001126">
    <property type="entry name" value="UmuC"/>
</dbReference>
<evidence type="ECO:0000256" key="7">
    <source>
        <dbReference type="ARBA" id="ARBA00023204"/>
    </source>
</evidence>
<dbReference type="GO" id="GO:0005634">
    <property type="term" value="C:nucleus"/>
    <property type="evidence" value="ECO:0007669"/>
    <property type="project" value="UniProtKB-SubCell"/>
</dbReference>
<dbReference type="STRING" id="1051890.A0A3N4LT06"/>
<feature type="region of interest" description="Disordered" evidence="10">
    <location>
        <begin position="668"/>
        <end position="707"/>
    </location>
</feature>
<feature type="compositionally biased region" description="Acidic residues" evidence="10">
    <location>
        <begin position="188"/>
        <end position="203"/>
    </location>
</feature>
<dbReference type="GO" id="GO:0008270">
    <property type="term" value="F:zinc ion binding"/>
    <property type="evidence" value="ECO:0007669"/>
    <property type="project" value="UniProtKB-KW"/>
</dbReference>
<dbReference type="GO" id="GO:0070987">
    <property type="term" value="P:error-free translesion synthesis"/>
    <property type="evidence" value="ECO:0007669"/>
    <property type="project" value="UniProtKB-ARBA"/>
</dbReference>
<sequence>MGKYALPAAPLLPHLLVSLPTSPSLLTHSTSTDLIAINYPARALGLTARHVSAAEAQKLVPSLRLVHVATWKCGNTHWSYPEPGTQDINTSKACLDPYRIASKKILNIFRRNCERVEKASVDESFLDLSKIVGEGVRERFKGVVDVAPPYGDVGERLPLPPVSPGELEWSGSTVVEVGGDEKGNGEGEGPEEEKEEGEEDAEVKEEKKEIEEEVENETKREEKEYTEDAPLDWDDVCLAFAAKVVTNIRKQVRTELKYTCSAGIARNKMLAKLASGYKKPNNQTVVRARAINRFLSGIEFTKIRNLGGKLGTKISETFTTTHIPTLLTIPLPILSTKFPADTALWLYNTLRGIDRSEVNPRTLIKSMLSAKSFRPSLKSPKEALGWLKVFVADISGRMSEEGCLRLGGRRPRTMSLGWRGGGKTGWGVGGKSRGCKLPMAGELGDQVLLGLAEDLLKGVEDWPCGNLSLTLGGFEETEGGRGIMGYLVRGDAAKVRRDERDERDERGGKRRKVDGKKEEGIKRFLAVGEGDEMDDRDSIEEGGHDAYEDIDNASISEFEVDYLDDPPSNSTTPSGLNPTSPTPPQSPTKPIPKPRFFSQTQLPKPSSPSYLPAAPSNPESETDAEATPKHPCPKCHTLIPITELPEHGDWHFAKELAEEERRVVRTAVAPPLAAQPNSHGREKKGNGGGGWLAGGVEKGQRKLPFGK</sequence>
<feature type="compositionally biased region" description="Low complexity" evidence="10">
    <location>
        <begin position="602"/>
        <end position="618"/>
    </location>
</feature>
<evidence type="ECO:0000256" key="1">
    <source>
        <dbReference type="ARBA" id="ARBA00004123"/>
    </source>
</evidence>
<dbReference type="Pfam" id="PF18439">
    <property type="entry name" value="zf_UBZ"/>
    <property type="match status" value="1"/>
</dbReference>
<dbReference type="PROSITE" id="PS51907">
    <property type="entry name" value="ZF_UBZ3"/>
    <property type="match status" value="1"/>
</dbReference>